<dbReference type="EMBL" id="CACRXK020024321">
    <property type="protein sequence ID" value="CAB4038532.1"/>
    <property type="molecule type" value="Genomic_DNA"/>
</dbReference>
<comment type="caution">
    <text evidence="1">The sequence shown here is derived from an EMBL/GenBank/DDBJ whole genome shotgun (WGS) entry which is preliminary data.</text>
</comment>
<evidence type="ECO:0000313" key="2">
    <source>
        <dbReference type="Proteomes" id="UP001152795"/>
    </source>
</evidence>
<reference evidence="1" key="1">
    <citation type="submission" date="2020-04" db="EMBL/GenBank/DDBJ databases">
        <authorList>
            <person name="Alioto T."/>
            <person name="Alioto T."/>
            <person name="Gomez Garrido J."/>
        </authorList>
    </citation>
    <scope>NUCLEOTIDE SEQUENCE</scope>
    <source>
        <strain evidence="1">A484AB</strain>
    </source>
</reference>
<organism evidence="1 2">
    <name type="scientific">Paramuricea clavata</name>
    <name type="common">Red gorgonian</name>
    <name type="synonym">Violescent sea-whip</name>
    <dbReference type="NCBI Taxonomy" id="317549"/>
    <lineage>
        <taxon>Eukaryota</taxon>
        <taxon>Metazoa</taxon>
        <taxon>Cnidaria</taxon>
        <taxon>Anthozoa</taxon>
        <taxon>Octocorallia</taxon>
        <taxon>Malacalcyonacea</taxon>
        <taxon>Plexauridae</taxon>
        <taxon>Paramuricea</taxon>
    </lineage>
</organism>
<dbReference type="Proteomes" id="UP001152795">
    <property type="component" value="Unassembled WGS sequence"/>
</dbReference>
<name>A0A6S7LM18_PARCT</name>
<sequence>MAGFEWQKLSSEMSIRCPFLLDVLLTVMDKSKEECIEIIPQLGLCYAILMQTRNKDLSLVQRLNTVLLTNGNAKKESKINILDMIGNHFSDSVVEAVKDEKKLQGTGDNWDMKIHVHDMRSTNQNQDLHYFASNLIVERVPCQNLSTTSPRRNISARSQILFFS</sequence>
<dbReference type="OrthoDB" id="5979699at2759"/>
<keyword evidence="2" id="KW-1185">Reference proteome</keyword>
<accession>A0A6S7LM18</accession>
<protein>
    <submittedName>
        <fullName evidence="1">Uncharacterized protein</fullName>
    </submittedName>
</protein>
<dbReference type="AlphaFoldDB" id="A0A6S7LM18"/>
<proteinExistence type="predicted"/>
<evidence type="ECO:0000313" key="1">
    <source>
        <dbReference type="EMBL" id="CAB4038532.1"/>
    </source>
</evidence>
<gene>
    <name evidence="1" type="ORF">PACLA_8A030437</name>
</gene>